<dbReference type="InterPro" id="IPR011048">
    <property type="entry name" value="Haem_d1_sf"/>
</dbReference>
<comment type="caution">
    <text evidence="2">The sequence shown here is derived from an EMBL/GenBank/DDBJ whole genome shotgun (WGS) entry which is preliminary data.</text>
</comment>
<proteinExistence type="predicted"/>
<sequence length="389" mass="40711">MKQRHLSIAVLVGAALLALPMTGGAQILVSGNDEKVLWDDAGKSVYLPPGKDTISFIDIGDRENPKILTSIALENSIFGPPTNLAVHPSGEIALVANSVTQIKDGENWKPVPDDKVYIFDLKASPPKQIGTVNVGKQPSGLDISKKGDLALVTNRADNSVSVLSISGKEVKVTDTIAMGESVAHVAISADGTKGLAVKPVVNKVAFLKIDGQKVLYEKYDMPTGVFPYNVDIVPNGKIALVANNGGGGYADGNVDTVSVIDLEQNPPRVIDHIVVGDAPEGFAISPKGDLALAILVGGNSDKKAFFSRKGGAAVVLKIDDKKVTKVSDEIEVGGLAEGVAFSPDGNYAYIGNFLDSNMSIMRISGTQVTDTGKKLKLPGHPASLRGAPK</sequence>
<evidence type="ECO:0008006" key="4">
    <source>
        <dbReference type="Google" id="ProtNLM"/>
    </source>
</evidence>
<dbReference type="InterPro" id="IPR015943">
    <property type="entry name" value="WD40/YVTN_repeat-like_dom_sf"/>
</dbReference>
<evidence type="ECO:0000256" key="1">
    <source>
        <dbReference type="SAM" id="SignalP"/>
    </source>
</evidence>
<dbReference type="EMBL" id="LBJM01000190">
    <property type="protein sequence ID" value="RXH25101.1"/>
    <property type="molecule type" value="Genomic_DNA"/>
</dbReference>
<dbReference type="Gene3D" id="2.130.10.10">
    <property type="entry name" value="YVTN repeat-like/Quinoprotein amine dehydrogenase"/>
    <property type="match status" value="2"/>
</dbReference>
<name>A0A4Q0RY63_9BRAD</name>
<reference evidence="2 3" key="1">
    <citation type="submission" date="2015-04" db="EMBL/GenBank/DDBJ databases">
        <title>Comparative genomics of rhizobia nodulating Arachis hypogaea in China.</title>
        <authorList>
            <person name="Li Y."/>
        </authorList>
    </citation>
    <scope>NUCLEOTIDE SEQUENCE [LARGE SCALE GENOMIC DNA]</scope>
    <source>
        <strain evidence="2 3">CCBAU 51787</strain>
    </source>
</reference>
<organism evidence="2 3">
    <name type="scientific">Bradyrhizobium zhanjiangense</name>
    <dbReference type="NCBI Taxonomy" id="1325107"/>
    <lineage>
        <taxon>Bacteria</taxon>
        <taxon>Pseudomonadati</taxon>
        <taxon>Pseudomonadota</taxon>
        <taxon>Alphaproteobacteria</taxon>
        <taxon>Hyphomicrobiales</taxon>
        <taxon>Nitrobacteraceae</taxon>
        <taxon>Bradyrhizobium</taxon>
    </lineage>
</organism>
<accession>A0A4Q0RY63</accession>
<feature type="signal peptide" evidence="1">
    <location>
        <begin position="1"/>
        <end position="25"/>
    </location>
</feature>
<dbReference type="AlphaFoldDB" id="A0A4Q0RY63"/>
<dbReference type="Proteomes" id="UP000290565">
    <property type="component" value="Unassembled WGS sequence"/>
</dbReference>
<dbReference type="PANTHER" id="PTHR47197">
    <property type="entry name" value="PROTEIN NIRF"/>
    <property type="match status" value="1"/>
</dbReference>
<dbReference type="RefSeq" id="WP_128947378.1">
    <property type="nucleotide sequence ID" value="NZ_LBJM01000190.1"/>
</dbReference>
<dbReference type="SUPFAM" id="SSF51004">
    <property type="entry name" value="C-terminal (heme d1) domain of cytochrome cd1-nitrite reductase"/>
    <property type="match status" value="1"/>
</dbReference>
<gene>
    <name evidence="2" type="ORF">XH94_35795</name>
</gene>
<dbReference type="PANTHER" id="PTHR47197:SF3">
    <property type="entry name" value="DIHYDRO-HEME D1 DEHYDROGENASE"/>
    <property type="match status" value="1"/>
</dbReference>
<keyword evidence="1" id="KW-0732">Signal</keyword>
<dbReference type="InterPro" id="IPR051200">
    <property type="entry name" value="Host-pathogen_enzymatic-act"/>
</dbReference>
<feature type="chain" id="PRO_5020373784" description="YncE family protein" evidence="1">
    <location>
        <begin position="26"/>
        <end position="389"/>
    </location>
</feature>
<evidence type="ECO:0000313" key="3">
    <source>
        <dbReference type="Proteomes" id="UP000290565"/>
    </source>
</evidence>
<protein>
    <recommendedName>
        <fullName evidence="4">YncE family protein</fullName>
    </recommendedName>
</protein>
<evidence type="ECO:0000313" key="2">
    <source>
        <dbReference type="EMBL" id="RXH25101.1"/>
    </source>
</evidence>